<keyword evidence="5" id="KW-1185">Reference proteome</keyword>
<dbReference type="KEGG" id="ffa:FFWV33_12890"/>
<dbReference type="AlphaFoldDB" id="A0A2S1LF20"/>
<dbReference type="EMBL" id="CP020918">
    <property type="protein sequence ID" value="AWG22355.1"/>
    <property type="molecule type" value="Genomic_DNA"/>
</dbReference>
<evidence type="ECO:0000259" key="3">
    <source>
        <dbReference type="PROSITE" id="PS51186"/>
    </source>
</evidence>
<sequence>MISIVAAGVAEVNVIREIALKVWPVTYGSILSKEQLVFMLDAFYDIDTLRDSMAKGCLFVLAKEGDTVLGFAGFEHFESTKRTKIHKLYLLPESQGKGVGKLLVEYIEASAAAIHFEALLLNVNRFNKALGFYEKLGFKIIEEVDIEIGKGYLMEDYVMECLLSV</sequence>
<dbReference type="InterPro" id="IPR016181">
    <property type="entry name" value="Acyl_CoA_acyltransferase"/>
</dbReference>
<dbReference type="Proteomes" id="UP000244527">
    <property type="component" value="Chromosome"/>
</dbReference>
<keyword evidence="2" id="KW-0012">Acyltransferase</keyword>
<gene>
    <name evidence="4" type="ORF">FFWV33_12890</name>
</gene>
<feature type="domain" description="N-acetyltransferase" evidence="3">
    <location>
        <begin position="20"/>
        <end position="164"/>
    </location>
</feature>
<dbReference type="InterPro" id="IPR000182">
    <property type="entry name" value="GNAT_dom"/>
</dbReference>
<proteinExistence type="predicted"/>
<dbReference type="GO" id="GO:0016747">
    <property type="term" value="F:acyltransferase activity, transferring groups other than amino-acyl groups"/>
    <property type="evidence" value="ECO:0007669"/>
    <property type="project" value="InterPro"/>
</dbReference>
<dbReference type="SUPFAM" id="SSF55729">
    <property type="entry name" value="Acyl-CoA N-acyltransferases (Nat)"/>
    <property type="match status" value="1"/>
</dbReference>
<protein>
    <submittedName>
        <fullName evidence="4">GNAT family N-acetyltransferase</fullName>
    </submittedName>
</protein>
<dbReference type="InterPro" id="IPR050832">
    <property type="entry name" value="Bact_Acetyltransf"/>
</dbReference>
<evidence type="ECO:0000256" key="2">
    <source>
        <dbReference type="ARBA" id="ARBA00023315"/>
    </source>
</evidence>
<dbReference type="Pfam" id="PF00583">
    <property type="entry name" value="Acetyltransf_1"/>
    <property type="match status" value="1"/>
</dbReference>
<keyword evidence="1 4" id="KW-0808">Transferase</keyword>
<reference evidence="4 5" key="1">
    <citation type="submission" date="2017-04" db="EMBL/GenBank/DDBJ databases">
        <title>Compelte genome sequence of WV33.</title>
        <authorList>
            <person name="Lee P.C."/>
        </authorList>
    </citation>
    <scope>NUCLEOTIDE SEQUENCE [LARGE SCALE GENOMIC DNA]</scope>
    <source>
        <strain evidence="4 5">WV33</strain>
    </source>
</reference>
<dbReference type="CDD" id="cd04301">
    <property type="entry name" value="NAT_SF"/>
    <property type="match status" value="1"/>
</dbReference>
<evidence type="ECO:0000313" key="5">
    <source>
        <dbReference type="Proteomes" id="UP000244527"/>
    </source>
</evidence>
<evidence type="ECO:0000256" key="1">
    <source>
        <dbReference type="ARBA" id="ARBA00022679"/>
    </source>
</evidence>
<organism evidence="4 5">
    <name type="scientific">Flavobacterium faecale</name>
    <dbReference type="NCBI Taxonomy" id="1355330"/>
    <lineage>
        <taxon>Bacteria</taxon>
        <taxon>Pseudomonadati</taxon>
        <taxon>Bacteroidota</taxon>
        <taxon>Flavobacteriia</taxon>
        <taxon>Flavobacteriales</taxon>
        <taxon>Flavobacteriaceae</taxon>
        <taxon>Flavobacterium</taxon>
    </lineage>
</organism>
<dbReference type="OrthoDB" id="9800604at2"/>
<name>A0A2S1LF20_9FLAO</name>
<accession>A0A2S1LF20</accession>
<dbReference type="RefSeq" id="WP_108741283.1">
    <property type="nucleotide sequence ID" value="NZ_CP020918.1"/>
</dbReference>
<evidence type="ECO:0000313" key="4">
    <source>
        <dbReference type="EMBL" id="AWG22355.1"/>
    </source>
</evidence>
<dbReference type="Gene3D" id="3.40.630.30">
    <property type="match status" value="1"/>
</dbReference>
<dbReference type="PROSITE" id="PS51186">
    <property type="entry name" value="GNAT"/>
    <property type="match status" value="1"/>
</dbReference>
<dbReference type="PANTHER" id="PTHR43877">
    <property type="entry name" value="AMINOALKYLPHOSPHONATE N-ACETYLTRANSFERASE-RELATED-RELATED"/>
    <property type="match status" value="1"/>
</dbReference>